<dbReference type="EMBL" id="CP064981">
    <property type="protein sequence ID" value="QQR92751.1"/>
    <property type="molecule type" value="Genomic_DNA"/>
</dbReference>
<feature type="domain" description="Pus10-like C-terminal" evidence="5">
    <location>
        <begin position="94"/>
        <end position="337"/>
    </location>
</feature>
<dbReference type="PANTHER" id="PTHR21568">
    <property type="entry name" value="TRNA PSEUDOURIDINE SYNTHASE PUS10"/>
    <property type="match status" value="1"/>
</dbReference>
<dbReference type="InterPro" id="IPR020103">
    <property type="entry name" value="PsdUridine_synth_cat_dom_sf"/>
</dbReference>
<dbReference type="InterPro" id="IPR039894">
    <property type="entry name" value="Pus10-like"/>
</dbReference>
<accession>A0A7T9I262</accession>
<dbReference type="FunFam" id="3.30.70.2510:FF:000001">
    <property type="entry name" value="tRNA pseudouridine synthase Pus10"/>
    <property type="match status" value="1"/>
</dbReference>
<dbReference type="GO" id="GO:0031119">
    <property type="term" value="P:tRNA pseudouridine synthesis"/>
    <property type="evidence" value="ECO:0007669"/>
    <property type="project" value="TreeGrafter"/>
</dbReference>
<dbReference type="InterPro" id="IPR048741">
    <property type="entry name" value="Pus10-like_C"/>
</dbReference>
<organism evidence="6">
    <name type="scientific">Candidatus Iainarchaeum sp</name>
    <dbReference type="NCBI Taxonomy" id="3101447"/>
    <lineage>
        <taxon>Archaea</taxon>
        <taxon>Candidatus Iainarchaeota</taxon>
        <taxon>Candidatus Iainarchaeia</taxon>
        <taxon>Candidatus Iainarchaeales</taxon>
        <taxon>Candidatus Iainarchaeaceae</taxon>
        <taxon>Candidatus Iainarchaeum</taxon>
    </lineage>
</organism>
<dbReference type="InterPro" id="IPR036410">
    <property type="entry name" value="HSP_DnaJ_Cys-rich_dom_sf"/>
</dbReference>
<dbReference type="EC" id="5.4.99.25" evidence="2"/>
<name>A0A7T9I262_9ARCH</name>
<gene>
    <name evidence="6" type="ORF">IPJ89_00715</name>
</gene>
<reference evidence="6" key="1">
    <citation type="submission" date="2020-11" db="EMBL/GenBank/DDBJ databases">
        <title>Connecting structure to function with the recovery of over 1000 high-quality activated sludge metagenome-assembled genomes encoding full-length rRNA genes using long-read sequencing.</title>
        <authorList>
            <person name="Singleton C.M."/>
            <person name="Petriglieri F."/>
            <person name="Kristensen J.M."/>
            <person name="Kirkegaard R.H."/>
            <person name="Michaelsen T.Y."/>
            <person name="Andersen M.H."/>
            <person name="Karst S.M."/>
            <person name="Dueholm M.S."/>
            <person name="Nielsen P.H."/>
            <person name="Albertsen M."/>
        </authorList>
    </citation>
    <scope>NUCLEOTIDE SEQUENCE</scope>
    <source>
        <strain evidence="6">Fred_18-Q3-R57-64_BAT3C.431</strain>
    </source>
</reference>
<dbReference type="GO" id="GO:0003723">
    <property type="term" value="F:RNA binding"/>
    <property type="evidence" value="ECO:0007669"/>
    <property type="project" value="InterPro"/>
</dbReference>
<dbReference type="Gene3D" id="3.30.70.2510">
    <property type="match status" value="1"/>
</dbReference>
<evidence type="ECO:0000256" key="3">
    <source>
        <dbReference type="ARBA" id="ARBA00022694"/>
    </source>
</evidence>
<evidence type="ECO:0000256" key="1">
    <source>
        <dbReference type="ARBA" id="ARBA00009652"/>
    </source>
</evidence>
<keyword evidence="3" id="KW-0819">tRNA processing</keyword>
<dbReference type="NCBIfam" id="TIGR01213">
    <property type="entry name" value="pseudo_Pus10arc"/>
    <property type="match status" value="1"/>
</dbReference>
<dbReference type="Pfam" id="PF21238">
    <property type="entry name" value="Pus10_C"/>
    <property type="match status" value="1"/>
</dbReference>
<evidence type="ECO:0000259" key="5">
    <source>
        <dbReference type="Pfam" id="PF21238"/>
    </source>
</evidence>
<dbReference type="PANTHER" id="PTHR21568:SF0">
    <property type="entry name" value="TRNA PSEUDOURIDINE SYNTHASE PUS10"/>
    <property type="match status" value="1"/>
</dbReference>
<dbReference type="SUPFAM" id="SSF57938">
    <property type="entry name" value="DnaJ/Hsp40 cysteine-rich domain"/>
    <property type="match status" value="1"/>
</dbReference>
<comment type="similarity">
    <text evidence="1">Belongs to the pseudouridine synthase Pus10 family.</text>
</comment>
<protein>
    <recommendedName>
        <fullName evidence="2">tRNA pseudouridine(55) synthase</fullName>
        <ecNumber evidence="2">5.4.99.25</ecNumber>
    </recommendedName>
</protein>
<proteinExistence type="inferred from homology"/>
<dbReference type="GO" id="GO:0160148">
    <property type="term" value="F:tRNA pseudouridine(55) synthase activity"/>
    <property type="evidence" value="ECO:0007669"/>
    <property type="project" value="UniProtKB-EC"/>
</dbReference>
<dbReference type="AlphaFoldDB" id="A0A7T9I262"/>
<evidence type="ECO:0000256" key="4">
    <source>
        <dbReference type="ARBA" id="ARBA00023235"/>
    </source>
</evidence>
<dbReference type="Gene3D" id="3.30.70.3190">
    <property type="match status" value="1"/>
</dbReference>
<sequence length="343" mass="38579">MPHEIRLSPALEEGKLLTHALESVLKSYSFSSFSIGIRSNDAALKAAYREQLQQYVSAAPFWKSKKPVLDAPHVHVLLDVVLNAFVVDIFPQIIVGRYCKLQRGIAQTRHFCYQCKGRGKWNGKTCEICNGEKILTKDSVQELIAPFFVKAFSAKEILFHGAGREDVDVRMLGEGRPFALTIENPFVRKVDLRALEEKINEALQGKVELHALAFAAPDAVAKVTQAYHTKRYRALVHAEKPIALEKLHTHVGNKADVVQTTPIRVEKRRVMKERPHWVVLEKVVPKSAHEVEIFLQTSAGCYVKEFVSGDEGRSVPSIAEWLGIPCVCKELDVLAVEESERMF</sequence>
<evidence type="ECO:0000256" key="2">
    <source>
        <dbReference type="ARBA" id="ARBA00012787"/>
    </source>
</evidence>
<keyword evidence="4" id="KW-0413">Isomerase</keyword>
<dbReference type="Proteomes" id="UP000596004">
    <property type="component" value="Chromosome"/>
</dbReference>
<dbReference type="SUPFAM" id="SSF55120">
    <property type="entry name" value="Pseudouridine synthase"/>
    <property type="match status" value="1"/>
</dbReference>
<evidence type="ECO:0000313" key="6">
    <source>
        <dbReference type="EMBL" id="QQR92751.1"/>
    </source>
</evidence>